<evidence type="ECO:0000256" key="7">
    <source>
        <dbReference type="SAM" id="Phobius"/>
    </source>
</evidence>
<keyword evidence="2" id="KW-0597">Phosphoprotein</keyword>
<dbReference type="RefSeq" id="XP_023931324.1">
    <property type="nucleotide sequence ID" value="XM_024075556.1"/>
</dbReference>
<evidence type="ECO:0000256" key="3">
    <source>
        <dbReference type="ARBA" id="ARBA00022692"/>
    </source>
</evidence>
<feature type="domain" description="Proline-rich transmembrane protein 3/4" evidence="8">
    <location>
        <begin position="60"/>
        <end position="359"/>
    </location>
</feature>
<dbReference type="Pfam" id="PF25987">
    <property type="entry name" value="PRRT3"/>
    <property type="match status" value="1"/>
</dbReference>
<sequence>MGSLENTASSHAFYPFTTAVVTTDHYAAGYAGPEPEPEPEPEWLASPKSWLMNTTGDLIPFAEPVPKWDTAIPEWGLAWPAYIYGLGTLFTALALITLLNIVQLLRLSSLPSRGYFIALNLLVLLVCVTRMVLLFVDAHNHKDIFPKPVAYFLISTSLPALTSAFYILFSALLKATQIRTISKNIYDIPALVSIVVFNFSISFISDMVVGVFFKARLLMVICQGVFVLWGLIFSIAYIALFQRLYKRTTRPRNEIVRLSSQTHKGSAGVVEEGRPAPPASAEHKVEKHPQRLVLAVKVTLVATFFFLAVTALNIMGIFSDFSIMTTQTPEPWTWWGYQMAFRLCEWGMAATLCFVATPFRNCGK</sequence>
<dbReference type="OrthoDB" id="10066605at2759"/>
<dbReference type="KEGG" id="lak:112041846"/>
<feature type="transmembrane region" description="Helical" evidence="7">
    <location>
        <begin position="185"/>
        <end position="205"/>
    </location>
</feature>
<dbReference type="STRING" id="7574.A0A2R2MM94"/>
<dbReference type="InterPro" id="IPR052836">
    <property type="entry name" value="PRRT_domain-containing"/>
</dbReference>
<feature type="transmembrane region" description="Helical" evidence="7">
    <location>
        <begin position="339"/>
        <end position="359"/>
    </location>
</feature>
<evidence type="ECO:0000259" key="8">
    <source>
        <dbReference type="Pfam" id="PF25987"/>
    </source>
</evidence>
<proteinExistence type="predicted"/>
<keyword evidence="4" id="KW-0732">Signal</keyword>
<keyword evidence="6 7" id="KW-0472">Membrane</keyword>
<dbReference type="InParanoid" id="A0A2R2MM94"/>
<organism evidence="9 10">
    <name type="scientific">Lingula anatina</name>
    <name type="common">Brachiopod</name>
    <name type="synonym">Lingula unguis</name>
    <dbReference type="NCBI Taxonomy" id="7574"/>
    <lineage>
        <taxon>Eukaryota</taxon>
        <taxon>Metazoa</taxon>
        <taxon>Spiralia</taxon>
        <taxon>Lophotrochozoa</taxon>
        <taxon>Brachiopoda</taxon>
        <taxon>Linguliformea</taxon>
        <taxon>Lingulata</taxon>
        <taxon>Lingulida</taxon>
        <taxon>Linguloidea</taxon>
        <taxon>Lingulidae</taxon>
        <taxon>Lingula</taxon>
    </lineage>
</organism>
<reference evidence="10" key="1">
    <citation type="submission" date="2025-08" db="UniProtKB">
        <authorList>
            <consortium name="RefSeq"/>
        </authorList>
    </citation>
    <scope>IDENTIFICATION</scope>
    <source>
        <tissue evidence="10">Gonads</tissue>
    </source>
</reference>
<feature type="transmembrane region" description="Helical" evidence="7">
    <location>
        <begin position="81"/>
        <end position="102"/>
    </location>
</feature>
<evidence type="ECO:0000313" key="10">
    <source>
        <dbReference type="RefSeq" id="XP_023931324.1"/>
    </source>
</evidence>
<dbReference type="InterPro" id="IPR059081">
    <property type="entry name" value="PRRT3-4"/>
</dbReference>
<feature type="transmembrane region" description="Helical" evidence="7">
    <location>
        <begin position="148"/>
        <end position="173"/>
    </location>
</feature>
<dbReference type="Proteomes" id="UP000085678">
    <property type="component" value="Unplaced"/>
</dbReference>
<name>A0A2R2MM94_LINAN</name>
<evidence type="ECO:0000256" key="4">
    <source>
        <dbReference type="ARBA" id="ARBA00022729"/>
    </source>
</evidence>
<evidence type="ECO:0000256" key="1">
    <source>
        <dbReference type="ARBA" id="ARBA00004141"/>
    </source>
</evidence>
<dbReference type="OMA" id="YQMAFRL"/>
<dbReference type="PANTHER" id="PTHR35578">
    <property type="entry name" value="PROLINE-RICH TRANSMEMBRANE PROTEIN 4-RELATED"/>
    <property type="match status" value="1"/>
</dbReference>
<feature type="transmembrane region" description="Helical" evidence="7">
    <location>
        <begin position="217"/>
        <end position="240"/>
    </location>
</feature>
<evidence type="ECO:0000256" key="2">
    <source>
        <dbReference type="ARBA" id="ARBA00022553"/>
    </source>
</evidence>
<dbReference type="GeneID" id="112041846"/>
<keyword evidence="5 7" id="KW-1133">Transmembrane helix</keyword>
<feature type="transmembrane region" description="Helical" evidence="7">
    <location>
        <begin position="114"/>
        <end position="136"/>
    </location>
</feature>
<dbReference type="AlphaFoldDB" id="A0A2R2MM94"/>
<protein>
    <submittedName>
        <fullName evidence="10">Proline-rich transmembrane protein 4-like</fullName>
    </submittedName>
</protein>
<comment type="subcellular location">
    <subcellularLocation>
        <location evidence="1">Membrane</location>
        <topology evidence="1">Multi-pass membrane protein</topology>
    </subcellularLocation>
</comment>
<keyword evidence="3 7" id="KW-0812">Transmembrane</keyword>
<keyword evidence="9" id="KW-1185">Reference proteome</keyword>
<gene>
    <name evidence="10" type="primary">LOC112041846</name>
</gene>
<dbReference type="PANTHER" id="PTHR35578:SF6">
    <property type="entry name" value="PROLINE-RICH TRANSMEMBRANE PROTEIN 4"/>
    <property type="match status" value="1"/>
</dbReference>
<feature type="transmembrane region" description="Helical" evidence="7">
    <location>
        <begin position="292"/>
        <end position="319"/>
    </location>
</feature>
<evidence type="ECO:0000256" key="5">
    <source>
        <dbReference type="ARBA" id="ARBA00022989"/>
    </source>
</evidence>
<accession>A0A2R2MM94</accession>
<evidence type="ECO:0000313" key="9">
    <source>
        <dbReference type="Proteomes" id="UP000085678"/>
    </source>
</evidence>
<evidence type="ECO:0000256" key="6">
    <source>
        <dbReference type="ARBA" id="ARBA00023136"/>
    </source>
</evidence>